<evidence type="ECO:0000259" key="5">
    <source>
        <dbReference type="Pfam" id="PF01321"/>
    </source>
</evidence>
<dbReference type="SUPFAM" id="SSF53092">
    <property type="entry name" value="Creatinase/prolidase N-terminal domain"/>
    <property type="match status" value="1"/>
</dbReference>
<dbReference type="Proteomes" id="UP001595916">
    <property type="component" value="Unassembled WGS sequence"/>
</dbReference>
<dbReference type="SUPFAM" id="SSF55920">
    <property type="entry name" value="Creatinase/aminopeptidase"/>
    <property type="match status" value="1"/>
</dbReference>
<dbReference type="EMBL" id="JBHSHL010000051">
    <property type="protein sequence ID" value="MFC4805482.1"/>
    <property type="molecule type" value="Genomic_DNA"/>
</dbReference>
<dbReference type="PANTHER" id="PTHR46112">
    <property type="entry name" value="AMINOPEPTIDASE"/>
    <property type="match status" value="1"/>
</dbReference>
<dbReference type="InterPro" id="IPR036005">
    <property type="entry name" value="Creatinase/aminopeptidase-like"/>
</dbReference>
<keyword evidence="7" id="KW-1185">Reference proteome</keyword>
<organism evidence="6 7">
    <name type="scientific">Filifactor villosus</name>
    <dbReference type="NCBI Taxonomy" id="29374"/>
    <lineage>
        <taxon>Bacteria</taxon>
        <taxon>Bacillati</taxon>
        <taxon>Bacillota</taxon>
        <taxon>Clostridia</taxon>
        <taxon>Peptostreptococcales</taxon>
        <taxon>Filifactoraceae</taxon>
        <taxon>Filifactor</taxon>
    </lineage>
</organism>
<comment type="caution">
    <text evidence="6">The sequence shown here is derived from an EMBL/GenBank/DDBJ whole genome shotgun (WGS) entry which is preliminary data.</text>
</comment>
<evidence type="ECO:0000313" key="6">
    <source>
        <dbReference type="EMBL" id="MFC4805482.1"/>
    </source>
</evidence>
<dbReference type="Pfam" id="PF00557">
    <property type="entry name" value="Peptidase_M24"/>
    <property type="match status" value="1"/>
</dbReference>
<dbReference type="Gene3D" id="3.40.350.10">
    <property type="entry name" value="Creatinase/prolidase N-terminal domain"/>
    <property type="match status" value="1"/>
</dbReference>
<dbReference type="Gene3D" id="3.90.230.10">
    <property type="entry name" value="Creatinase/methionine aminopeptidase superfamily"/>
    <property type="match status" value="1"/>
</dbReference>
<keyword evidence="1 3" id="KW-0479">Metal-binding</keyword>
<evidence type="ECO:0000256" key="1">
    <source>
        <dbReference type="ARBA" id="ARBA00022723"/>
    </source>
</evidence>
<comment type="similarity">
    <text evidence="3">Belongs to the peptidase M24B family.</text>
</comment>
<dbReference type="Pfam" id="PF01321">
    <property type="entry name" value="Creatinase_N"/>
    <property type="match status" value="1"/>
</dbReference>
<accession>A0ABV9QM54</accession>
<reference evidence="7" key="1">
    <citation type="journal article" date="2019" name="Int. J. Syst. Evol. Microbiol.">
        <title>The Global Catalogue of Microorganisms (GCM) 10K type strain sequencing project: providing services to taxonomists for standard genome sequencing and annotation.</title>
        <authorList>
            <consortium name="The Broad Institute Genomics Platform"/>
            <consortium name="The Broad Institute Genome Sequencing Center for Infectious Disease"/>
            <person name="Wu L."/>
            <person name="Ma J."/>
        </authorList>
    </citation>
    <scope>NUCLEOTIDE SEQUENCE [LARGE SCALE GENOMIC DNA]</scope>
    <source>
        <strain evidence="7">CCUG 46385</strain>
    </source>
</reference>
<feature type="domain" description="Creatinase N-terminal" evidence="5">
    <location>
        <begin position="3"/>
        <end position="126"/>
    </location>
</feature>
<dbReference type="InterPro" id="IPR000994">
    <property type="entry name" value="Pept_M24"/>
</dbReference>
<dbReference type="RefSeq" id="WP_379789047.1">
    <property type="nucleotide sequence ID" value="NZ_JBHSHL010000051.1"/>
</dbReference>
<feature type="domain" description="Peptidase M24" evidence="4">
    <location>
        <begin position="133"/>
        <end position="336"/>
    </location>
</feature>
<dbReference type="CDD" id="cd01092">
    <property type="entry name" value="APP-like"/>
    <property type="match status" value="1"/>
</dbReference>
<dbReference type="InterPro" id="IPR000587">
    <property type="entry name" value="Creatinase_N"/>
</dbReference>
<dbReference type="InterPro" id="IPR050659">
    <property type="entry name" value="Peptidase_M24B"/>
</dbReference>
<protein>
    <submittedName>
        <fullName evidence="6">M24 family metallopeptidase</fullName>
    </submittedName>
</protein>
<evidence type="ECO:0000259" key="4">
    <source>
        <dbReference type="Pfam" id="PF00557"/>
    </source>
</evidence>
<sequence>MERIKKLREYMSKNNLDAVWITKSENMRYYAGFTGTEGSALVTEKECFFFADFRYTKQATAQCVGYEIKTISFDKPVYDYLKELAVGQVGFEDEAMSVSQYKQLIRVVDENRLHGLKNALTLLRAIKFEDEIELIRQAAAIADKGFEYVLGIVKPGMTEKELALELEFFMRRQGASGLSFDTIVASGIRSSMPHGVASDKVIEANDLLTLDFGCIYKGYCSDMTRTFVVGKASERQRELYHIVLDAQLQVLEGIKPGASCRELDAISRKVIGEAGYADFYGHGLGHGVGVEVHELPILNPKSDFILEKNMIITDEPGIYLPDFGGVRIEDLILVTENGYELLSRSPKEFIEIN</sequence>
<dbReference type="InterPro" id="IPR029149">
    <property type="entry name" value="Creatin/AminoP/Spt16_N"/>
</dbReference>
<name>A0ABV9QM54_9FIRM</name>
<evidence type="ECO:0000313" key="7">
    <source>
        <dbReference type="Proteomes" id="UP001595916"/>
    </source>
</evidence>
<keyword evidence="2" id="KW-0378">Hydrolase</keyword>
<evidence type="ECO:0000256" key="3">
    <source>
        <dbReference type="RuleBase" id="RU000590"/>
    </source>
</evidence>
<dbReference type="PROSITE" id="PS00491">
    <property type="entry name" value="PROLINE_PEPTIDASE"/>
    <property type="match status" value="1"/>
</dbReference>
<dbReference type="InterPro" id="IPR001131">
    <property type="entry name" value="Peptidase_M24B_aminopep-P_CS"/>
</dbReference>
<evidence type="ECO:0000256" key="2">
    <source>
        <dbReference type="ARBA" id="ARBA00022801"/>
    </source>
</evidence>
<gene>
    <name evidence="6" type="ORF">ACFO4R_10410</name>
</gene>
<dbReference type="PANTHER" id="PTHR46112:SF3">
    <property type="entry name" value="AMINOPEPTIDASE YPDF"/>
    <property type="match status" value="1"/>
</dbReference>
<proteinExistence type="inferred from homology"/>